<accession>A0A7Z0D878</accession>
<dbReference type="PANTHER" id="PTHR43625">
    <property type="entry name" value="AFLATOXIN B1 ALDEHYDE REDUCTASE"/>
    <property type="match status" value="1"/>
</dbReference>
<dbReference type="PANTHER" id="PTHR43625:SF40">
    <property type="entry name" value="ALDO-KETO REDUCTASE YAKC [NADP(+)]"/>
    <property type="match status" value="1"/>
</dbReference>
<dbReference type="AlphaFoldDB" id="A0A7Z0D878"/>
<dbReference type="SUPFAM" id="SSF51430">
    <property type="entry name" value="NAD(P)-linked oxidoreductase"/>
    <property type="match status" value="1"/>
</dbReference>
<dbReference type="InterPro" id="IPR023210">
    <property type="entry name" value="NADP_OxRdtase_dom"/>
</dbReference>
<dbReference type="InterPro" id="IPR050791">
    <property type="entry name" value="Aldo-Keto_reductase"/>
</dbReference>
<dbReference type="GO" id="GO:0005737">
    <property type="term" value="C:cytoplasm"/>
    <property type="evidence" value="ECO:0007669"/>
    <property type="project" value="TreeGrafter"/>
</dbReference>
<dbReference type="EMBL" id="JACBZS010000001">
    <property type="protein sequence ID" value="NYI70692.1"/>
    <property type="molecule type" value="Genomic_DNA"/>
</dbReference>
<evidence type="ECO:0000259" key="2">
    <source>
        <dbReference type="Pfam" id="PF00248"/>
    </source>
</evidence>
<evidence type="ECO:0000256" key="1">
    <source>
        <dbReference type="ARBA" id="ARBA00023002"/>
    </source>
</evidence>
<proteinExistence type="predicted"/>
<evidence type="ECO:0000313" key="3">
    <source>
        <dbReference type="EMBL" id="NYI70692.1"/>
    </source>
</evidence>
<protein>
    <submittedName>
        <fullName evidence="3">Aryl-alcohol dehydrogenase-like predicted oxidoreductase</fullName>
    </submittedName>
</protein>
<sequence>MTAMNRVDLGPAAGEKLNVSQLGFGGMALSHVYGDTDPEQGLRTLHAVVDAGITFLDTADVYGEPREGTEGPAGTNEELFARLLAERRGEVQLATKFGITSVGPGGSGTRGDAAYVRQACEASLRRLGVEVIDLYYLHRPDPGVEIEETVGAMAELVAEGKVRHLGLSEVTADELRAAQAVHPITAVQSEWSIWSRDVERHVVPACAELGVGFVPYSPLGRGFLTGKLTREAIEKTVLNGQLRFSGEAYDANQRVVEVINTVAAEHDATAAQVALAWLLGQGERFGLPVVPIPGTRSAERVRENAAAVDLELTEQDRERLDAAADLVVGERGLTFTPRGWISADRE</sequence>
<dbReference type="Pfam" id="PF00248">
    <property type="entry name" value="Aldo_ket_red"/>
    <property type="match status" value="1"/>
</dbReference>
<feature type="domain" description="NADP-dependent oxidoreductase" evidence="2">
    <location>
        <begin position="22"/>
        <end position="324"/>
    </location>
</feature>
<keyword evidence="1" id="KW-0560">Oxidoreductase</keyword>
<dbReference type="Proteomes" id="UP000527616">
    <property type="component" value="Unassembled WGS sequence"/>
</dbReference>
<dbReference type="GO" id="GO:0016491">
    <property type="term" value="F:oxidoreductase activity"/>
    <property type="evidence" value="ECO:0007669"/>
    <property type="project" value="UniProtKB-KW"/>
</dbReference>
<dbReference type="PRINTS" id="PR00069">
    <property type="entry name" value="ALDKETRDTASE"/>
</dbReference>
<name>A0A7Z0D878_9ACTN</name>
<dbReference type="Gene3D" id="3.20.20.100">
    <property type="entry name" value="NADP-dependent oxidoreductase domain"/>
    <property type="match status" value="1"/>
</dbReference>
<dbReference type="InterPro" id="IPR020471">
    <property type="entry name" value="AKR"/>
</dbReference>
<evidence type="ECO:0000313" key="4">
    <source>
        <dbReference type="Proteomes" id="UP000527616"/>
    </source>
</evidence>
<comment type="caution">
    <text evidence="3">The sequence shown here is derived from an EMBL/GenBank/DDBJ whole genome shotgun (WGS) entry which is preliminary data.</text>
</comment>
<organism evidence="3 4">
    <name type="scientific">Naumannella cuiyingiana</name>
    <dbReference type="NCBI Taxonomy" id="1347891"/>
    <lineage>
        <taxon>Bacteria</taxon>
        <taxon>Bacillati</taxon>
        <taxon>Actinomycetota</taxon>
        <taxon>Actinomycetes</taxon>
        <taxon>Propionibacteriales</taxon>
        <taxon>Propionibacteriaceae</taxon>
        <taxon>Naumannella</taxon>
    </lineage>
</organism>
<reference evidence="3 4" key="1">
    <citation type="submission" date="2020-07" db="EMBL/GenBank/DDBJ databases">
        <title>Sequencing the genomes of 1000 actinobacteria strains.</title>
        <authorList>
            <person name="Klenk H.-P."/>
        </authorList>
    </citation>
    <scope>NUCLEOTIDE SEQUENCE [LARGE SCALE GENOMIC DNA]</scope>
    <source>
        <strain evidence="3 4">DSM 103164</strain>
    </source>
</reference>
<gene>
    <name evidence="3" type="ORF">GGQ54_001252</name>
</gene>
<keyword evidence="4" id="KW-1185">Reference proteome</keyword>
<dbReference type="InterPro" id="IPR036812">
    <property type="entry name" value="NAD(P)_OxRdtase_dom_sf"/>
</dbReference>